<keyword evidence="4" id="KW-0201">Cytochrome c-type biogenesis</keyword>
<comment type="caution">
    <text evidence="10">The sequence shown here is derived from an EMBL/GenBank/DDBJ whole genome shotgun (WGS) entry which is preliminary data.</text>
</comment>
<dbReference type="InterPro" id="IPR036249">
    <property type="entry name" value="Thioredoxin-like_sf"/>
</dbReference>
<keyword evidence="2" id="KW-1003">Cell membrane</keyword>
<comment type="subcellular location">
    <subcellularLocation>
        <location evidence="1">Cell membrane</location>
        <topology evidence="1">Multi-pass membrane protein</topology>
    </subcellularLocation>
</comment>
<dbReference type="GO" id="GO:0005886">
    <property type="term" value="C:plasma membrane"/>
    <property type="evidence" value="ECO:0007669"/>
    <property type="project" value="UniProtKB-SubCell"/>
</dbReference>
<evidence type="ECO:0000259" key="9">
    <source>
        <dbReference type="PROSITE" id="PS51352"/>
    </source>
</evidence>
<evidence type="ECO:0000256" key="2">
    <source>
        <dbReference type="ARBA" id="ARBA00022475"/>
    </source>
</evidence>
<keyword evidence="3 7" id="KW-0812">Transmembrane</keyword>
<dbReference type="PANTHER" id="PTHR32234">
    <property type="entry name" value="THIOL:DISULFIDE INTERCHANGE PROTEIN DSBD"/>
    <property type="match status" value="1"/>
</dbReference>
<dbReference type="PROSITE" id="PS51352">
    <property type="entry name" value="THIOREDOXIN_2"/>
    <property type="match status" value="1"/>
</dbReference>
<dbReference type="GO" id="GO:0015035">
    <property type="term" value="F:protein-disulfide reductase activity"/>
    <property type="evidence" value="ECO:0007669"/>
    <property type="project" value="TreeGrafter"/>
</dbReference>
<feature type="transmembrane region" description="Helical" evidence="7">
    <location>
        <begin position="287"/>
        <end position="316"/>
    </location>
</feature>
<feature type="transmembrane region" description="Helical" evidence="7">
    <location>
        <begin position="511"/>
        <end position="530"/>
    </location>
</feature>
<dbReference type="RefSeq" id="WP_184001184.1">
    <property type="nucleotide sequence ID" value="NZ_BAABIF010000004.1"/>
</dbReference>
<evidence type="ECO:0000313" key="10">
    <source>
        <dbReference type="EMBL" id="MBB5717409.1"/>
    </source>
</evidence>
<evidence type="ECO:0000313" key="11">
    <source>
        <dbReference type="Proteomes" id="UP000554342"/>
    </source>
</evidence>
<evidence type="ECO:0000256" key="3">
    <source>
        <dbReference type="ARBA" id="ARBA00022692"/>
    </source>
</evidence>
<feature type="transmembrane region" description="Helical" evidence="7">
    <location>
        <begin position="418"/>
        <end position="443"/>
    </location>
</feature>
<dbReference type="Pfam" id="PF02683">
    <property type="entry name" value="DsbD_TM"/>
    <property type="match status" value="1"/>
</dbReference>
<keyword evidence="11" id="KW-1185">Reference proteome</keyword>
<dbReference type="InterPro" id="IPR035671">
    <property type="entry name" value="DsbD_gamma"/>
</dbReference>
<accession>A0A840YV39</accession>
<feature type="transmembrane region" description="Helical" evidence="7">
    <location>
        <begin position="337"/>
        <end position="356"/>
    </location>
</feature>
<organism evidence="10 11">
    <name type="scientific">Stakelama sediminis</name>
    <dbReference type="NCBI Taxonomy" id="463200"/>
    <lineage>
        <taxon>Bacteria</taxon>
        <taxon>Pseudomonadati</taxon>
        <taxon>Pseudomonadota</taxon>
        <taxon>Alphaproteobacteria</taxon>
        <taxon>Sphingomonadales</taxon>
        <taxon>Sphingomonadaceae</taxon>
        <taxon>Stakelama</taxon>
    </lineage>
</organism>
<gene>
    <name evidence="10" type="ORF">FHR23_000316</name>
</gene>
<dbReference type="EMBL" id="JACIJI010000001">
    <property type="protein sequence ID" value="MBB5717409.1"/>
    <property type="molecule type" value="Genomic_DNA"/>
</dbReference>
<keyword evidence="5 7" id="KW-1133">Transmembrane helix</keyword>
<dbReference type="InterPro" id="IPR013766">
    <property type="entry name" value="Thioredoxin_domain"/>
</dbReference>
<evidence type="ECO:0000256" key="1">
    <source>
        <dbReference type="ARBA" id="ARBA00004651"/>
    </source>
</evidence>
<protein>
    <submittedName>
        <fullName evidence="10">Thiol:disulfide interchange protein/DsbC/DsbD-like thiol-disulfide interchange protein</fullName>
    </submittedName>
</protein>
<keyword evidence="6 7" id="KW-0472">Membrane</keyword>
<keyword evidence="8" id="KW-0732">Signal</keyword>
<dbReference type="CDD" id="cd02953">
    <property type="entry name" value="DsbDgamma"/>
    <property type="match status" value="1"/>
</dbReference>
<feature type="transmembrane region" description="Helical" evidence="7">
    <location>
        <begin position="449"/>
        <end position="473"/>
    </location>
</feature>
<dbReference type="GO" id="GO:0045454">
    <property type="term" value="P:cell redox homeostasis"/>
    <property type="evidence" value="ECO:0007669"/>
    <property type="project" value="TreeGrafter"/>
</dbReference>
<feature type="transmembrane region" description="Helical" evidence="7">
    <location>
        <begin position="485"/>
        <end position="505"/>
    </location>
</feature>
<evidence type="ECO:0000256" key="8">
    <source>
        <dbReference type="SAM" id="SignalP"/>
    </source>
</evidence>
<evidence type="ECO:0000256" key="6">
    <source>
        <dbReference type="ARBA" id="ARBA00023136"/>
    </source>
</evidence>
<dbReference type="InterPro" id="IPR003834">
    <property type="entry name" value="Cyt_c_assmbl_TM_dom"/>
</dbReference>
<dbReference type="Gene3D" id="3.40.30.10">
    <property type="entry name" value="Glutaredoxin"/>
    <property type="match status" value="1"/>
</dbReference>
<dbReference type="GO" id="GO:0017004">
    <property type="term" value="P:cytochrome complex assembly"/>
    <property type="evidence" value="ECO:0007669"/>
    <property type="project" value="UniProtKB-KW"/>
</dbReference>
<dbReference type="InterPro" id="IPR028250">
    <property type="entry name" value="DsbDN"/>
</dbReference>
<evidence type="ECO:0000256" key="5">
    <source>
        <dbReference type="ARBA" id="ARBA00022989"/>
    </source>
</evidence>
<dbReference type="SUPFAM" id="SSF52833">
    <property type="entry name" value="Thioredoxin-like"/>
    <property type="match status" value="1"/>
</dbReference>
<feature type="signal peptide" evidence="8">
    <location>
        <begin position="1"/>
        <end position="25"/>
    </location>
</feature>
<dbReference type="Pfam" id="PF11412">
    <property type="entry name" value="DsbD_N"/>
    <property type="match status" value="1"/>
</dbReference>
<sequence>MRHLRFVLMTVMAALLSALALPAAAQTLGNSDHIAIRLVPETDSPAPGGTVTLAFVSTPEKGWHGYWQNPGDAGVKTTADWTLPAGVKAGPLRYPIPQRLMLAGIMNYVFEGPFTQFADLTIPADAKAGTRLPIRVKLDYLVCTHEICVPETKTLTTALTVGDGGISPQIRAQFDQWRQALPRPLGSAAHYAVAGKSLRIAIPFPQSMKVDPANAYFFPVTDGAISYADPQKLVRDGDTLIVETGAGSDPKGTIQGVLKLGSDTGFLVSATPGAVPVPSTATTQSGWLWSSALAAFFGAVLGGLILNIMPCVFPILSLKALSLARSGETEHAARAEALAYTAGVVLVCVALGGILLALRAAGATAGWAFQLQDPRVILFLLLLVTGIALNLAGLFELSAPGVVNKAAARGTGGAFATGALAAFIATPCTGPFMGVALGAALVLPWPLALAIFAGLGLGLALPFLAIGFIPALRARLPKPGSWMETFRHILSVPMFLTALALAWVLGRQAGVNGMTLGLAAALLAAFGLWWTGRRQSRGKSAAWLPAALAVLIALGGIALVERAPAQAETAAMPLDAQPFTEARLQELRASGRPVFAYFTADWCLTCKVNEKTAIDTSEVARAFKQNNVAVLVGDWTDGDPTLGRFIEAHNRAGVPLYLWYAPGADSPRILPQILTPAMLAALPERHGAGT</sequence>
<feature type="domain" description="Thioredoxin" evidence="9">
    <location>
        <begin position="557"/>
        <end position="690"/>
    </location>
</feature>
<reference evidence="10 11" key="1">
    <citation type="submission" date="2020-08" db="EMBL/GenBank/DDBJ databases">
        <title>Genomic Encyclopedia of Type Strains, Phase IV (KMG-IV): sequencing the most valuable type-strain genomes for metagenomic binning, comparative biology and taxonomic classification.</title>
        <authorList>
            <person name="Goeker M."/>
        </authorList>
    </citation>
    <scope>NUCLEOTIDE SEQUENCE [LARGE SCALE GENOMIC DNA]</scope>
    <source>
        <strain evidence="10 11">DSM 27203</strain>
    </source>
</reference>
<evidence type="ECO:0000256" key="7">
    <source>
        <dbReference type="SAM" id="Phobius"/>
    </source>
</evidence>
<dbReference type="PANTHER" id="PTHR32234:SF3">
    <property type="entry name" value="SUPPRESSION OF COPPER SENSITIVITY PROTEIN"/>
    <property type="match status" value="1"/>
</dbReference>
<feature type="transmembrane region" description="Helical" evidence="7">
    <location>
        <begin position="542"/>
        <end position="560"/>
    </location>
</feature>
<dbReference type="AlphaFoldDB" id="A0A840YV39"/>
<feature type="chain" id="PRO_5032408094" evidence="8">
    <location>
        <begin position="26"/>
        <end position="690"/>
    </location>
</feature>
<name>A0A840YV39_9SPHN</name>
<proteinExistence type="predicted"/>
<dbReference type="Pfam" id="PF13899">
    <property type="entry name" value="Thioredoxin_7"/>
    <property type="match status" value="1"/>
</dbReference>
<evidence type="ECO:0000256" key="4">
    <source>
        <dbReference type="ARBA" id="ARBA00022748"/>
    </source>
</evidence>
<dbReference type="Proteomes" id="UP000554342">
    <property type="component" value="Unassembled WGS sequence"/>
</dbReference>
<feature type="transmembrane region" description="Helical" evidence="7">
    <location>
        <begin position="376"/>
        <end position="397"/>
    </location>
</feature>